<accession>A0A6L6QEB6</accession>
<comment type="caution">
    <text evidence="2">The sequence shown here is derived from an EMBL/GenBank/DDBJ whole genome shotgun (WGS) entry which is preliminary data.</text>
</comment>
<reference evidence="2 3" key="1">
    <citation type="submission" date="2019-11" db="EMBL/GenBank/DDBJ databases">
        <title>Type strains purchased from KCTC, JCM and DSMZ.</title>
        <authorList>
            <person name="Lu H."/>
        </authorList>
    </citation>
    <scope>NUCLEOTIDE SEQUENCE [LARGE SCALE GENOMIC DNA]</scope>
    <source>
        <strain evidence="2 3">JCM 31587</strain>
    </source>
</reference>
<dbReference type="Proteomes" id="UP000472320">
    <property type="component" value="Unassembled WGS sequence"/>
</dbReference>
<name>A0A6L6QEB6_9BURK</name>
<dbReference type="RefSeq" id="WP_155453340.1">
    <property type="nucleotide sequence ID" value="NZ_WNKX01000004.1"/>
</dbReference>
<gene>
    <name evidence="2" type="ORF">GM658_07280</name>
</gene>
<dbReference type="PANTHER" id="PTHR13887">
    <property type="entry name" value="GLUTATHIONE S-TRANSFERASE KAPPA"/>
    <property type="match status" value="1"/>
</dbReference>
<sequence>MTTTPIRIDFVSDVSCPWCAIGLSSLEVALSRLGDSVQAQIHFQPFELNPHMVPEGQDITEHLRQKYGASPAQQEQTREMIRQRGADVGFDFGVGMRSRIYNTFDAHRLLHWAGEQGKQKELKKALFDAYFTRGLDPSSRTLLVQLAGKVGLDEAEAVQVLSSGRYAQEVRDMEHFYHRNGIQSVPAVIINEKHLISGGQPPEAFERALRQIVSLK</sequence>
<dbReference type="PANTHER" id="PTHR13887:SF41">
    <property type="entry name" value="THIOREDOXIN SUPERFAMILY PROTEIN"/>
    <property type="match status" value="1"/>
</dbReference>
<protein>
    <submittedName>
        <fullName evidence="2">Thioredoxin domain-containing protein</fullName>
    </submittedName>
</protein>
<evidence type="ECO:0000313" key="2">
    <source>
        <dbReference type="EMBL" id="MTW10404.1"/>
    </source>
</evidence>
<dbReference type="CDD" id="cd03024">
    <property type="entry name" value="DsbA_FrnE"/>
    <property type="match status" value="1"/>
</dbReference>
<organism evidence="2 3">
    <name type="scientific">Massilia eburnea</name>
    <dbReference type="NCBI Taxonomy" id="1776165"/>
    <lineage>
        <taxon>Bacteria</taxon>
        <taxon>Pseudomonadati</taxon>
        <taxon>Pseudomonadota</taxon>
        <taxon>Betaproteobacteria</taxon>
        <taxon>Burkholderiales</taxon>
        <taxon>Oxalobacteraceae</taxon>
        <taxon>Telluria group</taxon>
        <taxon>Massilia</taxon>
    </lineage>
</organism>
<dbReference type="SUPFAM" id="SSF52833">
    <property type="entry name" value="Thioredoxin-like"/>
    <property type="match status" value="1"/>
</dbReference>
<dbReference type="Gene3D" id="3.40.30.10">
    <property type="entry name" value="Glutaredoxin"/>
    <property type="match status" value="1"/>
</dbReference>
<evidence type="ECO:0000313" key="3">
    <source>
        <dbReference type="Proteomes" id="UP000472320"/>
    </source>
</evidence>
<dbReference type="GO" id="GO:0016491">
    <property type="term" value="F:oxidoreductase activity"/>
    <property type="evidence" value="ECO:0007669"/>
    <property type="project" value="InterPro"/>
</dbReference>
<feature type="domain" description="DSBA-like thioredoxin" evidence="1">
    <location>
        <begin position="8"/>
        <end position="209"/>
    </location>
</feature>
<dbReference type="Pfam" id="PF01323">
    <property type="entry name" value="DSBA"/>
    <property type="match status" value="1"/>
</dbReference>
<dbReference type="EMBL" id="WNKX01000004">
    <property type="protein sequence ID" value="MTW10404.1"/>
    <property type="molecule type" value="Genomic_DNA"/>
</dbReference>
<evidence type="ECO:0000259" key="1">
    <source>
        <dbReference type="Pfam" id="PF01323"/>
    </source>
</evidence>
<proteinExistence type="predicted"/>
<dbReference type="InterPro" id="IPR036249">
    <property type="entry name" value="Thioredoxin-like_sf"/>
</dbReference>
<dbReference type="InterPro" id="IPR001853">
    <property type="entry name" value="DSBA-like_thioredoxin_dom"/>
</dbReference>
<dbReference type="AlphaFoldDB" id="A0A6L6QEB6"/>
<dbReference type="OrthoDB" id="9799122at2"/>
<keyword evidence="3" id="KW-1185">Reference proteome</keyword>